<feature type="compositionally biased region" description="Acidic residues" evidence="1">
    <location>
        <begin position="297"/>
        <end position="320"/>
    </location>
</feature>
<organism evidence="2 3">
    <name type="scientific">Candidatus Sulfomarinibacter kjeldsenii</name>
    <dbReference type="NCBI Taxonomy" id="2885994"/>
    <lineage>
        <taxon>Bacteria</taxon>
        <taxon>Pseudomonadati</taxon>
        <taxon>Acidobacteriota</taxon>
        <taxon>Thermoanaerobaculia</taxon>
        <taxon>Thermoanaerobaculales</taxon>
        <taxon>Candidatus Sulfomarinibacteraceae</taxon>
        <taxon>Candidatus Sulfomarinibacter</taxon>
    </lineage>
</organism>
<proteinExistence type="predicted"/>
<comment type="caution">
    <text evidence="2">The sequence shown here is derived from an EMBL/GenBank/DDBJ whole genome shotgun (WGS) entry which is preliminary data.</text>
</comment>
<dbReference type="AlphaFoldDB" id="A0A8J6Y602"/>
<feature type="compositionally biased region" description="Pro residues" evidence="1">
    <location>
        <begin position="402"/>
        <end position="411"/>
    </location>
</feature>
<evidence type="ECO:0008006" key="4">
    <source>
        <dbReference type="Google" id="ProtNLM"/>
    </source>
</evidence>
<gene>
    <name evidence="2" type="ORF">IFJ97_06055</name>
</gene>
<dbReference type="EMBL" id="JACXWA010000103">
    <property type="protein sequence ID" value="MBD3870907.1"/>
    <property type="molecule type" value="Genomic_DNA"/>
</dbReference>
<name>A0A8J6Y602_9BACT</name>
<accession>A0A8J6Y602</accession>
<protein>
    <recommendedName>
        <fullName evidence="4">GAF domain-containing protein</fullName>
    </recommendedName>
</protein>
<evidence type="ECO:0000313" key="3">
    <source>
        <dbReference type="Proteomes" id="UP000598633"/>
    </source>
</evidence>
<evidence type="ECO:0000313" key="2">
    <source>
        <dbReference type="EMBL" id="MBD3870907.1"/>
    </source>
</evidence>
<feature type="region of interest" description="Disordered" evidence="1">
    <location>
        <begin position="278"/>
        <end position="430"/>
    </location>
</feature>
<reference evidence="2 3" key="1">
    <citation type="submission" date="2020-08" db="EMBL/GenBank/DDBJ databases">
        <title>Acidobacteriota in marine sediments use diverse sulfur dissimilation pathways.</title>
        <authorList>
            <person name="Wasmund K."/>
        </authorList>
    </citation>
    <scope>NUCLEOTIDE SEQUENCE [LARGE SCALE GENOMIC DNA]</scope>
    <source>
        <strain evidence="2">MAG AM3-A</strain>
    </source>
</reference>
<feature type="compositionally biased region" description="Pro residues" evidence="1">
    <location>
        <begin position="367"/>
        <end position="387"/>
    </location>
</feature>
<sequence length="508" mass="55365">MDRYDAILEQLRVAQSQGLDAVATRLDAIVENLGELLQSAKTTVQSALPTDAEEILPLAEVEALVDELRSEAKDPVGGISVENLRTLDAARSQSELLRALLPMLSDHVGRAVVLVIRDGVVSAWSGIGFGDGEQLRGWHGGVAASPNFQRLVETSKPLSVTPANDPLLSEWLQGDEFPAEGLLLPISLRGKLMGIVYLDHQNDQPWNIEAAQSLNAIACLLIDTLHHRSTVPTPTLAEIAIDQVQQESLADDEFIQPPPEPPEVIPPPEILVEETPAPTAFEPPVDEPPVEPTPPEPELDADGEDAIEFEPVSEEDFEQPEVEKDGPVLDYDFEPEPAPTEPEPAEAGFDPTATVRIDTTEDVTSPDAPPQPPEIPTPVPTPPPAATPPEGIDEPSAVELEAPPPVRPVEPPADVAAGSKQAPDEDARQEEARRFARLLVSEIKLYNEDEVERGRAEKDISTRLREDIDRSREMYEKRISEDVRSGHDYFRDELVRILADGDADALGM</sequence>
<evidence type="ECO:0000256" key="1">
    <source>
        <dbReference type="SAM" id="MobiDB-lite"/>
    </source>
</evidence>
<dbReference type="Proteomes" id="UP000598633">
    <property type="component" value="Unassembled WGS sequence"/>
</dbReference>